<evidence type="ECO:0000313" key="4">
    <source>
        <dbReference type="Proteomes" id="UP001241835"/>
    </source>
</evidence>
<organism evidence="3 4">
    <name type="scientific">Kehishuvirus sp. 'tikkala'</name>
    <dbReference type="NCBI Taxonomy" id="3028513"/>
    <lineage>
        <taxon>Viruses</taxon>
        <taxon>Duplodnaviria</taxon>
        <taxon>Heunggongvirae</taxon>
        <taxon>Uroviricota</taxon>
        <taxon>Caudoviricetes</taxon>
        <taxon>Crassvirales</taxon>
        <taxon>Steigviridae</taxon>
        <taxon>Asinivirinae</taxon>
        <taxon>Kehishuvirus</taxon>
    </lineage>
</organism>
<reference evidence="3 4" key="1">
    <citation type="submission" date="2023-01" db="EMBL/GenBank/DDBJ databases">
        <title>New crAssphage isolates infecting Bacteroides cellulosilyticus.</title>
        <authorList>
            <person name="Papudeshi B."/>
            <person name="Vega A.A."/>
            <person name="Souza C."/>
            <person name="Giles S.K."/>
            <person name="Mallawaarachchi V."/>
            <person name="Roach M.J."/>
            <person name="An M."/>
            <person name="Jacobson N."/>
            <person name="McNair K."/>
            <person name="Mora M.F."/>
            <person name="Pastrana K."/>
            <person name="Leigh C."/>
            <person name="Cram C."/>
            <person name="Plewa W.S."/>
            <person name="Grigson S.R."/>
            <person name="Bouras G.S."/>
            <person name="Decewicz P."/>
            <person name="Luque A."/>
            <person name="Droit L."/>
            <person name="Handley S."/>
            <person name="Segall A.M."/>
            <person name="Dinsdale E.A."/>
            <person name="Edwards R.A."/>
        </authorList>
    </citation>
    <scope>NUCLEOTIDE SEQUENCE [LARGE SCALE GENOMIC DNA]</scope>
    <source>
        <strain evidence="3">Bc01</strain>
    </source>
</reference>
<proteinExistence type="predicted"/>
<name>A0AAF0D5F1_9CAUD</name>
<dbReference type="GO" id="GO:0004040">
    <property type="term" value="F:amidase activity"/>
    <property type="evidence" value="ECO:0007669"/>
    <property type="project" value="InterPro"/>
</dbReference>
<feature type="transmembrane region" description="Helical" evidence="1">
    <location>
        <begin position="6"/>
        <end position="23"/>
    </location>
</feature>
<protein>
    <submittedName>
        <fullName evidence="3">Glycoside hydrolase/peptidoglycan hydrolase</fullName>
    </submittedName>
</protein>
<keyword evidence="4" id="KW-1185">Reference proteome</keyword>
<dbReference type="InterPro" id="IPR002901">
    <property type="entry name" value="MGlyc_endo_b_GlcNAc-like_dom"/>
</dbReference>
<keyword evidence="1" id="KW-0812">Transmembrane</keyword>
<dbReference type="Pfam" id="PF01832">
    <property type="entry name" value="Glucosaminidase"/>
    <property type="match status" value="1"/>
</dbReference>
<keyword evidence="1" id="KW-1133">Transmembrane helix</keyword>
<keyword evidence="3" id="KW-0378">Hydrolase</keyword>
<keyword evidence="1" id="KW-0472">Membrane</keyword>
<dbReference type="Gene3D" id="1.10.530.10">
    <property type="match status" value="1"/>
</dbReference>
<dbReference type="Proteomes" id="UP001241835">
    <property type="component" value="Segment"/>
</dbReference>
<evidence type="ECO:0000259" key="2">
    <source>
        <dbReference type="Pfam" id="PF01832"/>
    </source>
</evidence>
<feature type="domain" description="Mannosyl-glycoprotein endo-beta-N-acetylglucosamidase-like" evidence="2">
    <location>
        <begin position="54"/>
        <end position="152"/>
    </location>
</feature>
<sequence>MKQRVYNILMLLLIGGLYGLYYIDYQEEHKEPEKVDVLRLEQPEFLLSEAPDDYLMEALEYYNVKHKNIVYAQAILETGHFRSKVCKEYNNLFGLYNSYKKDYYKFDHWSESVVAYLNYIQYRYKPPDDYYQFLINIWYATDTNYIQKVKSIEHGLSKN</sequence>
<accession>A0AAF0D5F1</accession>
<dbReference type="EMBL" id="OQ198717">
    <property type="protein sequence ID" value="WEU69812.1"/>
    <property type="molecule type" value="Genomic_DNA"/>
</dbReference>
<evidence type="ECO:0000313" key="3">
    <source>
        <dbReference type="EMBL" id="WEU69812.1"/>
    </source>
</evidence>
<evidence type="ECO:0000256" key="1">
    <source>
        <dbReference type="SAM" id="Phobius"/>
    </source>
</evidence>